<keyword evidence="2" id="KW-0238">DNA-binding</keyword>
<evidence type="ECO:0000256" key="1">
    <source>
        <dbReference type="ARBA" id="ARBA00023015"/>
    </source>
</evidence>
<dbReference type="GO" id="GO:0045892">
    <property type="term" value="P:negative regulation of DNA-templated transcription"/>
    <property type="evidence" value="ECO:0007669"/>
    <property type="project" value="TreeGrafter"/>
</dbReference>
<accession>A0A5E4UAA9</accession>
<dbReference type="PANTHER" id="PTHR30136:SF24">
    <property type="entry name" value="HTH-TYPE TRANSCRIPTIONAL REPRESSOR ALLR"/>
    <property type="match status" value="1"/>
</dbReference>
<name>A0A5E4UAA9_9BURK</name>
<dbReference type="AlphaFoldDB" id="A0A5E4UAA9"/>
<dbReference type="InterPro" id="IPR011991">
    <property type="entry name" value="ArsR-like_HTH"/>
</dbReference>
<evidence type="ECO:0000313" key="6">
    <source>
        <dbReference type="EMBL" id="VVD96945.1"/>
    </source>
</evidence>
<dbReference type="Proteomes" id="UP000334380">
    <property type="component" value="Unassembled WGS sequence"/>
</dbReference>
<dbReference type="InterPro" id="IPR036390">
    <property type="entry name" value="WH_DNA-bd_sf"/>
</dbReference>
<dbReference type="InterPro" id="IPR029016">
    <property type="entry name" value="GAF-like_dom_sf"/>
</dbReference>
<organism evidence="6 7">
    <name type="scientific">Pandoraea terrigena</name>
    <dbReference type="NCBI Taxonomy" id="2508292"/>
    <lineage>
        <taxon>Bacteria</taxon>
        <taxon>Pseudomonadati</taxon>
        <taxon>Pseudomonadota</taxon>
        <taxon>Betaproteobacteria</taxon>
        <taxon>Burkholderiales</taxon>
        <taxon>Burkholderiaceae</taxon>
        <taxon>Pandoraea</taxon>
    </lineage>
</organism>
<dbReference type="RefSeq" id="WP_150612574.1">
    <property type="nucleotide sequence ID" value="NZ_CABPRU010000003.1"/>
</dbReference>
<dbReference type="SUPFAM" id="SSF55781">
    <property type="entry name" value="GAF domain-like"/>
    <property type="match status" value="1"/>
</dbReference>
<dbReference type="CDD" id="cd00090">
    <property type="entry name" value="HTH_ARSR"/>
    <property type="match status" value="1"/>
</dbReference>
<dbReference type="Gene3D" id="3.30.450.40">
    <property type="match status" value="1"/>
</dbReference>
<keyword evidence="7" id="KW-1185">Reference proteome</keyword>
<dbReference type="GO" id="GO:0003677">
    <property type="term" value="F:DNA binding"/>
    <property type="evidence" value="ECO:0007669"/>
    <property type="project" value="UniProtKB-KW"/>
</dbReference>
<reference evidence="6 7" key="1">
    <citation type="submission" date="2019-08" db="EMBL/GenBank/DDBJ databases">
        <authorList>
            <person name="Peeters C."/>
        </authorList>
    </citation>
    <scope>NUCLEOTIDE SEQUENCE [LARGE SCALE GENOMIC DNA]</scope>
    <source>
        <strain evidence="6 7">LMG 31013</strain>
    </source>
</reference>
<dbReference type="SMART" id="SM00346">
    <property type="entry name" value="HTH_ICLR"/>
    <property type="match status" value="1"/>
</dbReference>
<gene>
    <name evidence="6" type="ORF">PTE31013_01937</name>
</gene>
<keyword evidence="1" id="KW-0805">Transcription regulation</keyword>
<evidence type="ECO:0000259" key="4">
    <source>
        <dbReference type="PROSITE" id="PS51077"/>
    </source>
</evidence>
<feature type="domain" description="HTH iclR-type" evidence="4">
    <location>
        <begin position="2"/>
        <end position="64"/>
    </location>
</feature>
<dbReference type="Pfam" id="PF09339">
    <property type="entry name" value="HTH_IclR"/>
    <property type="match status" value="1"/>
</dbReference>
<dbReference type="GO" id="GO:0003700">
    <property type="term" value="F:DNA-binding transcription factor activity"/>
    <property type="evidence" value="ECO:0007669"/>
    <property type="project" value="TreeGrafter"/>
</dbReference>
<protein>
    <submittedName>
        <fullName evidence="6">IclR family transcriptional regulator</fullName>
    </submittedName>
</protein>
<evidence type="ECO:0000313" key="7">
    <source>
        <dbReference type="Proteomes" id="UP000334380"/>
    </source>
</evidence>
<evidence type="ECO:0000256" key="3">
    <source>
        <dbReference type="ARBA" id="ARBA00023163"/>
    </source>
</evidence>
<proteinExistence type="predicted"/>
<dbReference type="PANTHER" id="PTHR30136">
    <property type="entry name" value="HELIX-TURN-HELIX TRANSCRIPTIONAL REGULATOR, ICLR FAMILY"/>
    <property type="match status" value="1"/>
</dbReference>
<dbReference type="EMBL" id="CABPRU010000003">
    <property type="protein sequence ID" value="VVD96945.1"/>
    <property type="molecule type" value="Genomic_DNA"/>
</dbReference>
<dbReference type="OrthoDB" id="5401369at2"/>
<dbReference type="Pfam" id="PF01614">
    <property type="entry name" value="IclR_C"/>
    <property type="match status" value="1"/>
</dbReference>
<evidence type="ECO:0000256" key="2">
    <source>
        <dbReference type="ARBA" id="ARBA00023125"/>
    </source>
</evidence>
<dbReference type="Gene3D" id="1.10.10.10">
    <property type="entry name" value="Winged helix-like DNA-binding domain superfamily/Winged helix DNA-binding domain"/>
    <property type="match status" value="1"/>
</dbReference>
<dbReference type="PROSITE" id="PS51077">
    <property type="entry name" value="HTH_ICLR"/>
    <property type="match status" value="1"/>
</dbReference>
<dbReference type="SUPFAM" id="SSF46785">
    <property type="entry name" value="Winged helix' DNA-binding domain"/>
    <property type="match status" value="1"/>
</dbReference>
<dbReference type="InterPro" id="IPR005471">
    <property type="entry name" value="Tscrpt_reg_IclR_N"/>
</dbReference>
<dbReference type="InterPro" id="IPR014757">
    <property type="entry name" value="Tscrpt_reg_IclR_C"/>
</dbReference>
<dbReference type="InterPro" id="IPR036388">
    <property type="entry name" value="WH-like_DNA-bd_sf"/>
</dbReference>
<evidence type="ECO:0000259" key="5">
    <source>
        <dbReference type="PROSITE" id="PS51078"/>
    </source>
</evidence>
<dbReference type="PROSITE" id="PS51078">
    <property type="entry name" value="ICLR_ED"/>
    <property type="match status" value="1"/>
</dbReference>
<feature type="domain" description="IclR-ED" evidence="5">
    <location>
        <begin position="65"/>
        <end position="248"/>
    </location>
</feature>
<dbReference type="InterPro" id="IPR050707">
    <property type="entry name" value="HTH_MetabolicPath_Reg"/>
</dbReference>
<sequence length="251" mass="27610">MDTTILKGLTVLERLAESEQPRGVTELSRQINLTKSNVQRVLSTLVELGYAQKDPVTGRYGPTLRMWEFGYKTLSRDRVRLAAASQLRRLHEQCGETVFLCMGDGLDIIYVDKIENNDANRVFCMIGMRLPALRTAAGRAILAFHNESMWEQAIAESQSADPQWMTDEVASEMRQRLAKVRADGYATSIGEFRSGTNSLAAPVWNADGRPIASVVLNGTSDRLGAERVVSLASDVVGAATRVSEALGYRGN</sequence>
<keyword evidence="3" id="KW-0804">Transcription</keyword>